<dbReference type="InterPro" id="IPR013538">
    <property type="entry name" value="ASHA1/2-like_C"/>
</dbReference>
<feature type="domain" description="Activator of Hsp90 ATPase homologue 1/2-like C-terminal" evidence="2">
    <location>
        <begin position="16"/>
        <end position="139"/>
    </location>
</feature>
<keyword evidence="4" id="KW-1185">Reference proteome</keyword>
<protein>
    <submittedName>
        <fullName evidence="3">Polyketide cyclase</fullName>
    </submittedName>
</protein>
<evidence type="ECO:0000313" key="3">
    <source>
        <dbReference type="EMBL" id="MBB2150284.1"/>
    </source>
</evidence>
<gene>
    <name evidence="3" type="ORF">GM920_15395</name>
</gene>
<dbReference type="SUPFAM" id="SSF55961">
    <property type="entry name" value="Bet v1-like"/>
    <property type="match status" value="1"/>
</dbReference>
<evidence type="ECO:0000313" key="4">
    <source>
        <dbReference type="Proteomes" id="UP000636110"/>
    </source>
</evidence>
<reference evidence="3 4" key="1">
    <citation type="submission" date="2019-11" db="EMBL/GenBank/DDBJ databases">
        <title>Description of Pedobacter sp. LMG 31462T.</title>
        <authorList>
            <person name="Carlier A."/>
            <person name="Qi S."/>
            <person name="Vandamme P."/>
        </authorList>
    </citation>
    <scope>NUCLEOTIDE SEQUENCE [LARGE SCALE GENOMIC DNA]</scope>
    <source>
        <strain evidence="3 4">LMG 31462</strain>
    </source>
</reference>
<sequence>MTTQDQNVITVTATVNAPIETVWKAWSTPSDIIKWNSASEDWHTPTAENDLRPGGKFSSRMEARDGSFGFDFGGVYDEVVPYELISYTLGDDRKVKINFEKNIDGVKITERFDAESTNSKEMQRDGWQAILNNFKKYVEASGN</sequence>
<dbReference type="Gene3D" id="3.30.530.20">
    <property type="match status" value="1"/>
</dbReference>
<dbReference type="Proteomes" id="UP000636110">
    <property type="component" value="Unassembled WGS sequence"/>
</dbReference>
<evidence type="ECO:0000256" key="1">
    <source>
        <dbReference type="ARBA" id="ARBA00006817"/>
    </source>
</evidence>
<comment type="caution">
    <text evidence="3">The sequence shown here is derived from an EMBL/GenBank/DDBJ whole genome shotgun (WGS) entry which is preliminary data.</text>
</comment>
<dbReference type="RefSeq" id="WP_182959073.1">
    <property type="nucleotide sequence ID" value="NZ_WNXC01000005.1"/>
</dbReference>
<proteinExistence type="inferred from homology"/>
<dbReference type="CDD" id="cd08897">
    <property type="entry name" value="SRPBCC_CalC_Aha1-like_4"/>
    <property type="match status" value="1"/>
</dbReference>
<dbReference type="InterPro" id="IPR023393">
    <property type="entry name" value="START-like_dom_sf"/>
</dbReference>
<evidence type="ECO:0000259" key="2">
    <source>
        <dbReference type="Pfam" id="PF08327"/>
    </source>
</evidence>
<comment type="similarity">
    <text evidence="1">Belongs to the AHA1 family.</text>
</comment>
<dbReference type="EMBL" id="WNXC01000005">
    <property type="protein sequence ID" value="MBB2150284.1"/>
    <property type="molecule type" value="Genomic_DNA"/>
</dbReference>
<organism evidence="3 4">
    <name type="scientific">Pedobacter gandavensis</name>
    <dbReference type="NCBI Taxonomy" id="2679963"/>
    <lineage>
        <taxon>Bacteria</taxon>
        <taxon>Pseudomonadati</taxon>
        <taxon>Bacteroidota</taxon>
        <taxon>Sphingobacteriia</taxon>
        <taxon>Sphingobacteriales</taxon>
        <taxon>Sphingobacteriaceae</taxon>
        <taxon>Pedobacter</taxon>
    </lineage>
</organism>
<accession>A0ABR6EZN3</accession>
<name>A0ABR6EZN3_9SPHI</name>
<dbReference type="Pfam" id="PF08327">
    <property type="entry name" value="AHSA1"/>
    <property type="match status" value="1"/>
</dbReference>